<dbReference type="GO" id="GO:0005783">
    <property type="term" value="C:endoplasmic reticulum"/>
    <property type="evidence" value="ECO:0007669"/>
    <property type="project" value="TreeGrafter"/>
</dbReference>
<keyword evidence="2" id="KW-1185">Reference proteome</keyword>
<dbReference type="PANTHER" id="PTHR10185:SF8">
    <property type="entry name" value="5'-3' EXONUCLEASE PLD4"/>
    <property type="match status" value="1"/>
</dbReference>
<organism evidence="1 2">
    <name type="scientific">Podarcis muralis</name>
    <name type="common">Wall lizard</name>
    <name type="synonym">Lacerta muralis</name>
    <dbReference type="NCBI Taxonomy" id="64176"/>
    <lineage>
        <taxon>Eukaryota</taxon>
        <taxon>Metazoa</taxon>
        <taxon>Chordata</taxon>
        <taxon>Craniata</taxon>
        <taxon>Vertebrata</taxon>
        <taxon>Euteleostomi</taxon>
        <taxon>Lepidosauria</taxon>
        <taxon>Squamata</taxon>
        <taxon>Bifurcata</taxon>
        <taxon>Unidentata</taxon>
        <taxon>Episquamata</taxon>
        <taxon>Laterata</taxon>
        <taxon>Lacertibaenia</taxon>
        <taxon>Lacertidae</taxon>
        <taxon>Podarcis</taxon>
    </lineage>
</organism>
<evidence type="ECO:0000313" key="2">
    <source>
        <dbReference type="Proteomes" id="UP000472272"/>
    </source>
</evidence>
<reference evidence="1 2" key="1">
    <citation type="journal article" date="2019" name="Proc. Natl. Acad. Sci. U.S.A.">
        <title>Regulatory changes in pterin and carotenoid genes underlie balanced color polymorphisms in the wall lizard.</title>
        <authorList>
            <person name="Andrade P."/>
            <person name="Pinho C."/>
            <person name="Perez I de Lanuza G."/>
            <person name="Afonso S."/>
            <person name="Brejcha J."/>
            <person name="Rubin C.J."/>
            <person name="Wallerman O."/>
            <person name="Pereira P."/>
            <person name="Sabatino S.J."/>
            <person name="Bellati A."/>
            <person name="Pellitteri-Rosa D."/>
            <person name="Bosakova Z."/>
            <person name="Bunikis I."/>
            <person name="Carretero M.A."/>
            <person name="Feiner N."/>
            <person name="Marsik P."/>
            <person name="Pauperio F."/>
            <person name="Salvi D."/>
            <person name="Soler L."/>
            <person name="While G.M."/>
            <person name="Uller T."/>
            <person name="Font E."/>
            <person name="Andersson L."/>
            <person name="Carneiro M."/>
        </authorList>
    </citation>
    <scope>NUCLEOTIDE SEQUENCE</scope>
</reference>
<dbReference type="Proteomes" id="UP000472272">
    <property type="component" value="Chromosome 15"/>
</dbReference>
<dbReference type="Ensembl" id="ENSPMRT00000028703.1">
    <property type="protein sequence ID" value="ENSPMRP00000027058.1"/>
    <property type="gene ID" value="ENSPMRG00000017458.1"/>
</dbReference>
<dbReference type="PANTHER" id="PTHR10185">
    <property type="entry name" value="PHOSPHOLIPASE D - RELATED"/>
    <property type="match status" value="1"/>
</dbReference>
<name>A0A670JPP5_PODMU</name>
<dbReference type="GO" id="GO:0005634">
    <property type="term" value="C:nucleus"/>
    <property type="evidence" value="ECO:0007669"/>
    <property type="project" value="TreeGrafter"/>
</dbReference>
<proteinExistence type="predicted"/>
<sequence length="79" mass="8947">AISEKRPLTKARTSNWSEEYFSITAGVGLVAKQSSTDATKRNPTIQEQLRALFERDWNSKYSVKWKTCLGRKTVSQLPG</sequence>
<dbReference type="GO" id="GO:0045335">
    <property type="term" value="C:phagocytic vesicle"/>
    <property type="evidence" value="ECO:0007669"/>
    <property type="project" value="TreeGrafter"/>
</dbReference>
<dbReference type="AlphaFoldDB" id="A0A670JPP5"/>
<reference evidence="1" key="2">
    <citation type="submission" date="2025-08" db="UniProtKB">
        <authorList>
            <consortium name="Ensembl"/>
        </authorList>
    </citation>
    <scope>IDENTIFICATION</scope>
</reference>
<evidence type="ECO:0000313" key="1">
    <source>
        <dbReference type="Ensembl" id="ENSPMRP00000027058.1"/>
    </source>
</evidence>
<dbReference type="GO" id="GO:0006909">
    <property type="term" value="P:phagocytosis"/>
    <property type="evidence" value="ECO:0007669"/>
    <property type="project" value="TreeGrafter"/>
</dbReference>
<protein>
    <submittedName>
        <fullName evidence="1">Uncharacterized protein</fullName>
    </submittedName>
</protein>
<dbReference type="GO" id="GO:0002244">
    <property type="term" value="P:hematopoietic progenitor cell differentiation"/>
    <property type="evidence" value="ECO:0007669"/>
    <property type="project" value="TreeGrafter"/>
</dbReference>
<dbReference type="GeneTree" id="ENSGT01030000236029"/>
<reference evidence="1" key="3">
    <citation type="submission" date="2025-09" db="UniProtKB">
        <authorList>
            <consortium name="Ensembl"/>
        </authorList>
    </citation>
    <scope>IDENTIFICATION</scope>
</reference>
<accession>A0A670JPP5</accession>
<dbReference type="GO" id="GO:0032588">
    <property type="term" value="C:trans-Golgi network membrane"/>
    <property type="evidence" value="ECO:0007669"/>
    <property type="project" value="TreeGrafter"/>
</dbReference>
<dbReference type="InterPro" id="IPR050874">
    <property type="entry name" value="Diverse_PLD-related"/>
</dbReference>